<dbReference type="EMBL" id="CP031148">
    <property type="protein sequence ID" value="AXG09655.1"/>
    <property type="molecule type" value="Genomic_DNA"/>
</dbReference>
<gene>
    <name evidence="1" type="ORF">DU484_07135</name>
</gene>
<evidence type="ECO:0000313" key="2">
    <source>
        <dbReference type="Proteomes" id="UP000252985"/>
    </source>
</evidence>
<proteinExistence type="predicted"/>
<dbReference type="KEGG" id="haq:DU484_07135"/>
<reference evidence="1 2" key="1">
    <citation type="submission" date="2018-07" db="EMBL/GenBank/DDBJ databases">
        <title>Genome sequences of Haloplanus sp. CBA1112.</title>
        <authorList>
            <person name="Kim Y.B."/>
            <person name="Roh S.W."/>
        </authorList>
    </citation>
    <scope>NUCLEOTIDE SEQUENCE [LARGE SCALE GENOMIC DNA]</scope>
    <source>
        <strain evidence="1 2">CBA1112</strain>
    </source>
</reference>
<evidence type="ECO:0000313" key="1">
    <source>
        <dbReference type="EMBL" id="AXG09655.1"/>
    </source>
</evidence>
<sequence>MCVDHGIEDTFGEAIPDVSTTMSANCSSSLGFEAVDPFVGVLEAAAEFAIVTCVGRHLDADHLPRVFDDEHLRRELMHLQFGSGYPTNWEIIYTVG</sequence>
<name>A0A345EBT3_9EURY</name>
<organism evidence="1 2">
    <name type="scientific">Haloplanus rubicundus</name>
    <dbReference type="NCBI Taxonomy" id="1547898"/>
    <lineage>
        <taxon>Archaea</taxon>
        <taxon>Methanobacteriati</taxon>
        <taxon>Methanobacteriota</taxon>
        <taxon>Stenosarchaea group</taxon>
        <taxon>Halobacteria</taxon>
        <taxon>Halobacteriales</taxon>
        <taxon>Haloferacaceae</taxon>
        <taxon>Haloplanus</taxon>
    </lineage>
</organism>
<protein>
    <submittedName>
        <fullName evidence="1">Uncharacterized protein</fullName>
    </submittedName>
</protein>
<accession>A0A345EBT3</accession>
<dbReference type="RefSeq" id="WP_114605505.1">
    <property type="nucleotide sequence ID" value="NZ_CP031148.1"/>
</dbReference>
<dbReference type="AlphaFoldDB" id="A0A345EBT3"/>
<dbReference type="Proteomes" id="UP000252985">
    <property type="component" value="Chromosome"/>
</dbReference>
<dbReference type="GeneID" id="37286739"/>